<dbReference type="EMBL" id="LGRX02029257">
    <property type="protein sequence ID" value="KAK3247059.1"/>
    <property type="molecule type" value="Genomic_DNA"/>
</dbReference>
<gene>
    <name evidence="2" type="ORF">CYMTET_43434</name>
</gene>
<evidence type="ECO:0000313" key="2">
    <source>
        <dbReference type="EMBL" id="KAK3247059.1"/>
    </source>
</evidence>
<comment type="caution">
    <text evidence="2">The sequence shown here is derived from an EMBL/GenBank/DDBJ whole genome shotgun (WGS) entry which is preliminary data.</text>
</comment>
<accession>A0AAE0F0J9</accession>
<evidence type="ECO:0000256" key="1">
    <source>
        <dbReference type="SAM" id="MobiDB-lite"/>
    </source>
</evidence>
<sequence>MYSAISACAFGVSAPAAPKILAAYVPYCQPATGGGYAVGGATDADGMSPAAPLIGSSDADGASDVSTDELGMQRHTALDAHLPPTRTFADLIGSVGWEFRHDETGAGFNYINTGDTDSIGTGGGSDSDEDAPRSDGGAASGEDASQTPASATHTGRRCRLSGRRLAAASHHRAYDNPPPSL</sequence>
<feature type="region of interest" description="Disordered" evidence="1">
    <location>
        <begin position="110"/>
        <end position="181"/>
    </location>
</feature>
<feature type="compositionally biased region" description="Polar residues" evidence="1">
    <location>
        <begin position="143"/>
        <end position="153"/>
    </location>
</feature>
<organism evidence="2 3">
    <name type="scientific">Cymbomonas tetramitiformis</name>
    <dbReference type="NCBI Taxonomy" id="36881"/>
    <lineage>
        <taxon>Eukaryota</taxon>
        <taxon>Viridiplantae</taxon>
        <taxon>Chlorophyta</taxon>
        <taxon>Pyramimonadophyceae</taxon>
        <taxon>Pyramimonadales</taxon>
        <taxon>Pyramimonadaceae</taxon>
        <taxon>Cymbomonas</taxon>
    </lineage>
</organism>
<reference evidence="2 3" key="1">
    <citation type="journal article" date="2015" name="Genome Biol. Evol.">
        <title>Comparative Genomics of a Bacterivorous Green Alga Reveals Evolutionary Causalities and Consequences of Phago-Mixotrophic Mode of Nutrition.</title>
        <authorList>
            <person name="Burns J.A."/>
            <person name="Paasch A."/>
            <person name="Narechania A."/>
            <person name="Kim E."/>
        </authorList>
    </citation>
    <scope>NUCLEOTIDE SEQUENCE [LARGE SCALE GENOMIC DNA]</scope>
    <source>
        <strain evidence="2 3">PLY_AMNH</strain>
    </source>
</reference>
<dbReference type="AlphaFoldDB" id="A0AAE0F0J9"/>
<name>A0AAE0F0J9_9CHLO</name>
<proteinExistence type="predicted"/>
<keyword evidence="3" id="KW-1185">Reference proteome</keyword>
<dbReference type="Proteomes" id="UP001190700">
    <property type="component" value="Unassembled WGS sequence"/>
</dbReference>
<protein>
    <submittedName>
        <fullName evidence="2">Uncharacterized protein</fullName>
    </submittedName>
</protein>
<evidence type="ECO:0000313" key="3">
    <source>
        <dbReference type="Proteomes" id="UP001190700"/>
    </source>
</evidence>